<feature type="region of interest" description="Disordered" evidence="8">
    <location>
        <begin position="131"/>
        <end position="176"/>
    </location>
</feature>
<dbReference type="Pfam" id="PF02321">
    <property type="entry name" value="OEP"/>
    <property type="match status" value="1"/>
</dbReference>
<keyword evidence="4" id="KW-1134">Transmembrane beta strand</keyword>
<feature type="compositionally biased region" description="Polar residues" evidence="8">
    <location>
        <begin position="768"/>
        <end position="786"/>
    </location>
</feature>
<keyword evidence="3" id="KW-0813">Transport</keyword>
<keyword evidence="6" id="KW-0472">Membrane</keyword>
<dbReference type="SUPFAM" id="SSF56954">
    <property type="entry name" value="Outer membrane efflux proteins (OEP)"/>
    <property type="match status" value="1"/>
</dbReference>
<evidence type="ECO:0000256" key="3">
    <source>
        <dbReference type="ARBA" id="ARBA00022448"/>
    </source>
</evidence>
<dbReference type="RefSeq" id="WP_145419474.1">
    <property type="nucleotide sequence ID" value="NZ_CP036526.1"/>
</dbReference>
<dbReference type="GO" id="GO:0015288">
    <property type="term" value="F:porin activity"/>
    <property type="evidence" value="ECO:0007669"/>
    <property type="project" value="TreeGrafter"/>
</dbReference>
<dbReference type="InterPro" id="IPR003423">
    <property type="entry name" value="OMP_efflux"/>
</dbReference>
<protein>
    <submittedName>
        <fullName evidence="10">Outer membrane efflux protein</fullName>
    </submittedName>
</protein>
<comment type="similarity">
    <text evidence="2">Belongs to the outer membrane factor (OMF) (TC 1.B.17) family.</text>
</comment>
<keyword evidence="5" id="KW-0812">Transmembrane</keyword>
<keyword evidence="9" id="KW-0732">Signal</keyword>
<feature type="chain" id="PRO_5021864862" evidence="9">
    <location>
        <begin position="40"/>
        <end position="856"/>
    </location>
</feature>
<feature type="compositionally biased region" description="Polar residues" evidence="8">
    <location>
        <begin position="833"/>
        <end position="856"/>
    </location>
</feature>
<reference evidence="10 11" key="1">
    <citation type="submission" date="2019-02" db="EMBL/GenBank/DDBJ databases">
        <title>Deep-cultivation of Planctomycetes and their phenomic and genomic characterization uncovers novel biology.</title>
        <authorList>
            <person name="Wiegand S."/>
            <person name="Jogler M."/>
            <person name="Boedeker C."/>
            <person name="Pinto D."/>
            <person name="Vollmers J."/>
            <person name="Rivas-Marin E."/>
            <person name="Kohn T."/>
            <person name="Peeters S.H."/>
            <person name="Heuer A."/>
            <person name="Rast P."/>
            <person name="Oberbeckmann S."/>
            <person name="Bunk B."/>
            <person name="Jeske O."/>
            <person name="Meyerdierks A."/>
            <person name="Storesund J.E."/>
            <person name="Kallscheuer N."/>
            <person name="Luecker S."/>
            <person name="Lage O.M."/>
            <person name="Pohl T."/>
            <person name="Merkel B.J."/>
            <person name="Hornburger P."/>
            <person name="Mueller R.-W."/>
            <person name="Bruemmer F."/>
            <person name="Labrenz M."/>
            <person name="Spormann A.M."/>
            <person name="Op den Camp H."/>
            <person name="Overmann J."/>
            <person name="Amann R."/>
            <person name="Jetten M.S.M."/>
            <person name="Mascher T."/>
            <person name="Medema M.H."/>
            <person name="Devos D.P."/>
            <person name="Kaster A.-K."/>
            <person name="Ovreas L."/>
            <person name="Rohde M."/>
            <person name="Galperin M.Y."/>
            <person name="Jogler C."/>
        </authorList>
    </citation>
    <scope>NUCLEOTIDE SEQUENCE [LARGE SCALE GENOMIC DNA]</scope>
    <source>
        <strain evidence="10 11">K23_9</strain>
    </source>
</reference>
<dbReference type="InterPro" id="IPR051906">
    <property type="entry name" value="TolC-like"/>
</dbReference>
<feature type="region of interest" description="Disordered" evidence="8">
    <location>
        <begin position="751"/>
        <end position="856"/>
    </location>
</feature>
<accession>A0A517NX44</accession>
<feature type="compositionally biased region" description="Pro residues" evidence="8">
    <location>
        <begin position="132"/>
        <end position="147"/>
    </location>
</feature>
<keyword evidence="7" id="KW-0998">Cell outer membrane</keyword>
<evidence type="ECO:0000256" key="2">
    <source>
        <dbReference type="ARBA" id="ARBA00007613"/>
    </source>
</evidence>
<dbReference type="Proteomes" id="UP000319817">
    <property type="component" value="Chromosome"/>
</dbReference>
<proteinExistence type="inferred from homology"/>
<comment type="subcellular location">
    <subcellularLocation>
        <location evidence="1">Cell outer membrane</location>
    </subcellularLocation>
</comment>
<name>A0A517NX44_9BACT</name>
<dbReference type="AlphaFoldDB" id="A0A517NX44"/>
<dbReference type="EMBL" id="CP036526">
    <property type="protein sequence ID" value="QDT11678.1"/>
    <property type="molecule type" value="Genomic_DNA"/>
</dbReference>
<gene>
    <name evidence="10" type="ORF">K239x_36780</name>
</gene>
<keyword evidence="11" id="KW-1185">Reference proteome</keyword>
<dbReference type="PANTHER" id="PTHR30026:SF23">
    <property type="entry name" value="TO APRF-PUTATIVE OUTER MEMBRANE EFFLUX PROTEIN OR SECRETED ALKALINE PHOSPHATASE-RELATED"/>
    <property type="match status" value="1"/>
</dbReference>
<evidence type="ECO:0000256" key="4">
    <source>
        <dbReference type="ARBA" id="ARBA00022452"/>
    </source>
</evidence>
<dbReference type="GO" id="GO:0015562">
    <property type="term" value="F:efflux transmembrane transporter activity"/>
    <property type="evidence" value="ECO:0007669"/>
    <property type="project" value="InterPro"/>
</dbReference>
<dbReference type="Gene3D" id="1.20.1600.10">
    <property type="entry name" value="Outer membrane efflux proteins (OEP)"/>
    <property type="match status" value="1"/>
</dbReference>
<evidence type="ECO:0000256" key="9">
    <source>
        <dbReference type="SAM" id="SignalP"/>
    </source>
</evidence>
<sequence precursor="true">MRFQTTRPNSRAACRWIRSLIWAGCVCALGAGGWGQQLAAQNTAATDNFVRQPNDDEQISWEATPPPAEVPNDWFQTKIKPDAGQTQTVLLQAVPVNGMPVQTAQKLPSQWSSLGESPSAVTQSALQTLAIAPPPENSPPENSPPKNSPTNAPPTHAAPPQSRPATLDAAKRQASHYQVAQKLAANRSAESPLTLVLPGKAPATVTAATSPGQIASETEKLSDTIAPFSENPSLLFWWHEPVSQTVLNRSKWVTFDMETVLVDTLRHSPSIKGVAQRTGSALERIVQQDAAFDSTVLFSGTGGRTNDPVGNTLTTGGPSRLQEESLSVRGGITKNGRRGTELGLTQEVGIKSSNSTFFIPEDQGDARLSLSLTQPLLDRAGQVYNERLLTQARISSRVTWQEMRRDVETRIADVMNAYWNLYEVRCHLLQQRQLLARGVQIEEMVLARNGFDSSRIELAKAKQRTARRTDQLVVLDAEVRKRQVRLATLIGSDALCGAGSALELIPQETPVFPDQDWDVRDVLVKTLENRPEIRSATAELEAAALAVRVTRTELVPQLNAVINASLSSLNGDNRIDRSFFDQFSGIGPGFSAGLQYEMPYGRRAARSRVREAQHQYRQRAEALREVIQKTQWESESALIDLQRTSKQHQTKRNLLVTAIEEETVLTRRWEMMGSDGSRVGVVLGNLLDAQQRRTDAEQEYVSAQTQYVIALISMQRAMGTLLRAEGIQATREGCSDVDFVRHGEEFSAEHVLGESVSKMTPGAEKKGQPTTQGHLTTETPLNQSSDGMPGSLQPPSQSAVDATKTTATDSASNQSEQGIPSYARRSSPWARKANQQPVNIANQSGNRFQPSTPVNR</sequence>
<evidence type="ECO:0000256" key="8">
    <source>
        <dbReference type="SAM" id="MobiDB-lite"/>
    </source>
</evidence>
<dbReference type="GO" id="GO:1990281">
    <property type="term" value="C:efflux pump complex"/>
    <property type="evidence" value="ECO:0007669"/>
    <property type="project" value="TreeGrafter"/>
</dbReference>
<evidence type="ECO:0000256" key="6">
    <source>
        <dbReference type="ARBA" id="ARBA00023136"/>
    </source>
</evidence>
<evidence type="ECO:0000256" key="7">
    <source>
        <dbReference type="ARBA" id="ARBA00023237"/>
    </source>
</evidence>
<evidence type="ECO:0000313" key="11">
    <source>
        <dbReference type="Proteomes" id="UP000319817"/>
    </source>
</evidence>
<evidence type="ECO:0000256" key="1">
    <source>
        <dbReference type="ARBA" id="ARBA00004442"/>
    </source>
</evidence>
<dbReference type="PANTHER" id="PTHR30026">
    <property type="entry name" value="OUTER MEMBRANE PROTEIN TOLC"/>
    <property type="match status" value="1"/>
</dbReference>
<dbReference type="GO" id="GO:0009279">
    <property type="term" value="C:cell outer membrane"/>
    <property type="evidence" value="ECO:0007669"/>
    <property type="project" value="UniProtKB-SubCell"/>
</dbReference>
<dbReference type="OrthoDB" id="234964at2"/>
<feature type="signal peptide" evidence="9">
    <location>
        <begin position="1"/>
        <end position="39"/>
    </location>
</feature>
<feature type="compositionally biased region" description="Low complexity" evidence="8">
    <location>
        <begin position="148"/>
        <end position="160"/>
    </location>
</feature>
<evidence type="ECO:0000256" key="5">
    <source>
        <dbReference type="ARBA" id="ARBA00022692"/>
    </source>
</evidence>
<evidence type="ECO:0000313" key="10">
    <source>
        <dbReference type="EMBL" id="QDT11678.1"/>
    </source>
</evidence>
<organism evidence="10 11">
    <name type="scientific">Stieleria marina</name>
    <dbReference type="NCBI Taxonomy" id="1930275"/>
    <lineage>
        <taxon>Bacteria</taxon>
        <taxon>Pseudomonadati</taxon>
        <taxon>Planctomycetota</taxon>
        <taxon>Planctomycetia</taxon>
        <taxon>Pirellulales</taxon>
        <taxon>Pirellulaceae</taxon>
        <taxon>Stieleria</taxon>
    </lineage>
</organism>
<feature type="compositionally biased region" description="Low complexity" evidence="8">
    <location>
        <begin position="798"/>
        <end position="812"/>
    </location>
</feature>